<name>A0A8I1ECJ4_PSEPU</name>
<dbReference type="SUPFAM" id="SSF48452">
    <property type="entry name" value="TPR-like"/>
    <property type="match status" value="1"/>
</dbReference>
<sequence length="404" mass="45080">MLQKLLSVVGVRAERKPYKGKSEIIKMGSFCQVHVRSKNLPTVIVFSSVNVARGRYKPYKSILTANANIIFVNDNGNNWYLKGIRNIGAGWKSSARAVVEKARSIGNGKVITFGCSMGAYGAFLYGAYGKADLCIGFGSEFCLDLPGSRSERFKPKHVSLRFETLMKMFEESKSRFVLYVGETDEVDLYSALPLLRLKNFNVLSVRGVQHPAVQPFEKLMGLGAFLDQACTGYKKILDFPTKGSVFDHPALIRDLWTAECIKSSGNFRLYLDFLCSISKEYSGVSIYMYRLGEAYCRVNELDKGIACLKKSLELDDLQHRCYNMIGFATRRSGDDEGAKKYFMDAVRLSPRDARPYFNLGLLLKDLGDVPGAYENISKAIEIAPNVPEYSSAIESLNESCKVTA</sequence>
<keyword evidence="1" id="KW-0802">TPR repeat</keyword>
<gene>
    <name evidence="2" type="ORF">JEU22_08880</name>
</gene>
<proteinExistence type="predicted"/>
<feature type="repeat" description="TPR" evidence="1">
    <location>
        <begin position="319"/>
        <end position="352"/>
    </location>
</feature>
<dbReference type="SMART" id="SM00028">
    <property type="entry name" value="TPR"/>
    <property type="match status" value="3"/>
</dbReference>
<dbReference type="InterPro" id="IPR029058">
    <property type="entry name" value="AB_hydrolase_fold"/>
</dbReference>
<protein>
    <submittedName>
        <fullName evidence="2">Tetratricopeptide repeat protein</fullName>
    </submittedName>
</protein>
<dbReference type="SUPFAM" id="SSF53474">
    <property type="entry name" value="alpha/beta-Hydrolases"/>
    <property type="match status" value="1"/>
</dbReference>
<comment type="caution">
    <text evidence="2">The sequence shown here is derived from an EMBL/GenBank/DDBJ whole genome shotgun (WGS) entry which is preliminary data.</text>
</comment>
<reference evidence="2" key="1">
    <citation type="submission" date="2020-12" db="EMBL/GenBank/DDBJ databases">
        <title>Enhanced detection system for hospital associated transmission using whole genome sequencing surveillance.</title>
        <authorList>
            <person name="Harrison L.H."/>
            <person name="Van Tyne D."/>
            <person name="Marsh J.W."/>
            <person name="Griffith M.P."/>
            <person name="Snyder D.J."/>
            <person name="Cooper V.S."/>
            <person name="Mustapha M."/>
        </authorList>
    </citation>
    <scope>NUCLEOTIDE SEQUENCE</scope>
    <source>
        <strain evidence="2">PSB00042</strain>
    </source>
</reference>
<dbReference type="PROSITE" id="PS50005">
    <property type="entry name" value="TPR"/>
    <property type="match status" value="2"/>
</dbReference>
<organism evidence="2 3">
    <name type="scientific">Pseudomonas putida</name>
    <name type="common">Arthrobacter siderocapsulatus</name>
    <dbReference type="NCBI Taxonomy" id="303"/>
    <lineage>
        <taxon>Bacteria</taxon>
        <taxon>Pseudomonadati</taxon>
        <taxon>Pseudomonadota</taxon>
        <taxon>Gammaproteobacteria</taxon>
        <taxon>Pseudomonadales</taxon>
        <taxon>Pseudomonadaceae</taxon>
        <taxon>Pseudomonas</taxon>
    </lineage>
</organism>
<dbReference type="InterPro" id="IPR019734">
    <property type="entry name" value="TPR_rpt"/>
</dbReference>
<dbReference type="Proteomes" id="UP000637061">
    <property type="component" value="Unassembled WGS sequence"/>
</dbReference>
<evidence type="ECO:0000313" key="2">
    <source>
        <dbReference type="EMBL" id="MBI6884024.1"/>
    </source>
</evidence>
<dbReference type="Gene3D" id="1.25.40.10">
    <property type="entry name" value="Tetratricopeptide repeat domain"/>
    <property type="match status" value="1"/>
</dbReference>
<dbReference type="Pfam" id="PF13181">
    <property type="entry name" value="TPR_8"/>
    <property type="match status" value="3"/>
</dbReference>
<dbReference type="RefSeq" id="WP_198747130.1">
    <property type="nucleotide sequence ID" value="NZ_JAEHTE010000006.1"/>
</dbReference>
<dbReference type="EMBL" id="JAEHTE010000006">
    <property type="protein sequence ID" value="MBI6884024.1"/>
    <property type="molecule type" value="Genomic_DNA"/>
</dbReference>
<feature type="repeat" description="TPR" evidence="1">
    <location>
        <begin position="353"/>
        <end position="386"/>
    </location>
</feature>
<dbReference type="InterPro" id="IPR011990">
    <property type="entry name" value="TPR-like_helical_dom_sf"/>
</dbReference>
<accession>A0A8I1ECJ4</accession>
<dbReference type="AlphaFoldDB" id="A0A8I1ECJ4"/>
<evidence type="ECO:0000256" key="1">
    <source>
        <dbReference type="PROSITE-ProRule" id="PRU00339"/>
    </source>
</evidence>
<evidence type="ECO:0000313" key="3">
    <source>
        <dbReference type="Proteomes" id="UP000637061"/>
    </source>
</evidence>